<dbReference type="Proteomes" id="UP000240830">
    <property type="component" value="Unassembled WGS sequence"/>
</dbReference>
<keyword evidence="6" id="KW-0067">ATP-binding</keyword>
<dbReference type="AlphaFoldDB" id="A0A2H9TIJ1"/>
<comment type="catalytic activity">
    <reaction evidence="12">
        <text>tRNA(Phe) + L-phenylalanine + ATP = L-phenylalanyl-tRNA(Phe) + AMP + diphosphate + H(+)</text>
        <dbReference type="Rhea" id="RHEA:19413"/>
        <dbReference type="Rhea" id="RHEA-COMP:9668"/>
        <dbReference type="Rhea" id="RHEA-COMP:9699"/>
        <dbReference type="ChEBI" id="CHEBI:15378"/>
        <dbReference type="ChEBI" id="CHEBI:30616"/>
        <dbReference type="ChEBI" id="CHEBI:33019"/>
        <dbReference type="ChEBI" id="CHEBI:58095"/>
        <dbReference type="ChEBI" id="CHEBI:78442"/>
        <dbReference type="ChEBI" id="CHEBI:78531"/>
        <dbReference type="ChEBI" id="CHEBI:456215"/>
        <dbReference type="EC" id="6.1.1.20"/>
    </reaction>
</comment>
<evidence type="ECO:0000256" key="9">
    <source>
        <dbReference type="ARBA" id="ARBA00023128"/>
    </source>
</evidence>
<proteinExistence type="inferred from homology"/>
<evidence type="ECO:0000259" key="14">
    <source>
        <dbReference type="PROSITE" id="PS51447"/>
    </source>
</evidence>
<feature type="domain" description="FDX-ACB" evidence="14">
    <location>
        <begin position="327"/>
        <end position="422"/>
    </location>
</feature>
<evidence type="ECO:0000313" key="16">
    <source>
        <dbReference type="Proteomes" id="UP000240830"/>
    </source>
</evidence>
<keyword evidence="8" id="KW-0809">Transit peptide</keyword>
<evidence type="ECO:0000256" key="2">
    <source>
        <dbReference type="ARBA" id="ARBA00008226"/>
    </source>
</evidence>
<evidence type="ECO:0000259" key="13">
    <source>
        <dbReference type="PROSITE" id="PS50862"/>
    </source>
</evidence>
<dbReference type="InterPro" id="IPR006195">
    <property type="entry name" value="aa-tRNA-synth_II"/>
</dbReference>
<keyword evidence="4" id="KW-0436">Ligase</keyword>
<dbReference type="Gene3D" id="3.30.70.380">
    <property type="entry name" value="Ferrodoxin-fold anticodon-binding domain"/>
    <property type="match status" value="1"/>
</dbReference>
<feature type="domain" description="Aminoacyl-transfer RNA synthetases class-II family profile" evidence="13">
    <location>
        <begin position="58"/>
        <end position="325"/>
    </location>
</feature>
<dbReference type="Gene3D" id="3.30.930.10">
    <property type="entry name" value="Bira Bifunctional Protein, Domain 2"/>
    <property type="match status" value="1"/>
</dbReference>
<reference evidence="15 16" key="1">
    <citation type="submission" date="2016-10" db="EMBL/GenBank/DDBJ databases">
        <title>The genome of Paramicrosporidium saccamoebae is the missing link in understanding Cryptomycota and Microsporidia evolution.</title>
        <authorList>
            <person name="Quandt C.A."/>
            <person name="Beaudet D."/>
            <person name="Corsaro D."/>
            <person name="Michel R."/>
            <person name="Corradi N."/>
            <person name="James T."/>
        </authorList>
    </citation>
    <scope>NUCLEOTIDE SEQUENCE [LARGE SCALE GENOMIC DNA]</scope>
    <source>
        <strain evidence="15 16">KSL3</strain>
    </source>
</reference>
<name>A0A2H9TIJ1_9FUNG</name>
<evidence type="ECO:0000256" key="5">
    <source>
        <dbReference type="ARBA" id="ARBA00022741"/>
    </source>
</evidence>
<dbReference type="InterPro" id="IPR036690">
    <property type="entry name" value="Fdx_antiC-bd_sf"/>
</dbReference>
<dbReference type="GO" id="GO:0004826">
    <property type="term" value="F:phenylalanine-tRNA ligase activity"/>
    <property type="evidence" value="ECO:0007669"/>
    <property type="project" value="UniProtKB-EC"/>
</dbReference>
<dbReference type="SUPFAM" id="SSF55681">
    <property type="entry name" value="Class II aaRS and biotin synthetases"/>
    <property type="match status" value="1"/>
</dbReference>
<dbReference type="Pfam" id="PF01409">
    <property type="entry name" value="tRNA-synt_2d"/>
    <property type="match status" value="2"/>
</dbReference>
<dbReference type="GO" id="GO:0005524">
    <property type="term" value="F:ATP binding"/>
    <property type="evidence" value="ECO:0007669"/>
    <property type="project" value="UniProtKB-KW"/>
</dbReference>
<dbReference type="SMART" id="SM00896">
    <property type="entry name" value="FDX-ACB"/>
    <property type="match status" value="1"/>
</dbReference>
<dbReference type="Pfam" id="PF03147">
    <property type="entry name" value="FDX-ACB"/>
    <property type="match status" value="1"/>
</dbReference>
<dbReference type="PANTHER" id="PTHR11538">
    <property type="entry name" value="PHENYLALANYL-TRNA SYNTHETASE"/>
    <property type="match status" value="1"/>
</dbReference>
<evidence type="ECO:0000256" key="3">
    <source>
        <dbReference type="ARBA" id="ARBA00012814"/>
    </source>
</evidence>
<protein>
    <recommendedName>
        <fullName evidence="3">phenylalanine--tRNA ligase</fullName>
        <ecNumber evidence="3">6.1.1.20</ecNumber>
    </recommendedName>
    <alternativeName>
        <fullName evidence="11">Phenylalanyl-tRNA synthetase</fullName>
    </alternativeName>
</protein>
<evidence type="ECO:0000256" key="12">
    <source>
        <dbReference type="ARBA" id="ARBA00049255"/>
    </source>
</evidence>
<accession>A0A2H9TIJ1</accession>
<dbReference type="InterPro" id="IPR045864">
    <property type="entry name" value="aa-tRNA-synth_II/BPL/LPL"/>
</dbReference>
<dbReference type="GO" id="GO:0000049">
    <property type="term" value="F:tRNA binding"/>
    <property type="evidence" value="ECO:0007669"/>
    <property type="project" value="InterPro"/>
</dbReference>
<dbReference type="EMBL" id="MTSL01000169">
    <property type="protein sequence ID" value="PJF17587.1"/>
    <property type="molecule type" value="Genomic_DNA"/>
</dbReference>
<dbReference type="EC" id="6.1.1.20" evidence="3"/>
<comment type="similarity">
    <text evidence="2">Belongs to the class-II aminoacyl-tRNA synthetase family.</text>
</comment>
<evidence type="ECO:0000313" key="15">
    <source>
        <dbReference type="EMBL" id="PJF17587.1"/>
    </source>
</evidence>
<evidence type="ECO:0000256" key="6">
    <source>
        <dbReference type="ARBA" id="ARBA00022840"/>
    </source>
</evidence>
<comment type="subcellular location">
    <subcellularLocation>
        <location evidence="1">Mitochondrion matrix</location>
    </subcellularLocation>
</comment>
<keyword evidence="7" id="KW-0648">Protein biosynthesis</keyword>
<dbReference type="GO" id="GO:0070156">
    <property type="term" value="P:mitochondrial phenylalanyl-tRNA aminoacylation"/>
    <property type="evidence" value="ECO:0007669"/>
    <property type="project" value="EnsemblFungi"/>
</dbReference>
<evidence type="ECO:0000256" key="4">
    <source>
        <dbReference type="ARBA" id="ARBA00022598"/>
    </source>
</evidence>
<evidence type="ECO:0000256" key="7">
    <source>
        <dbReference type="ARBA" id="ARBA00022917"/>
    </source>
</evidence>
<dbReference type="FunFam" id="3.30.70.380:FF:000002">
    <property type="entry name" value="phenylalanine--tRNA ligase, mitochondrial"/>
    <property type="match status" value="1"/>
</dbReference>
<dbReference type="OrthoDB" id="4457at2759"/>
<keyword evidence="9" id="KW-0496">Mitochondrion</keyword>
<sequence>MISACRRRFSLQTMKSIPTRTICGHEYEMDSMTNITPAIASRLSHKLLSQPSSPLALLWRRIQRHFDSRHPGVFDFLRHDDPIVPVQQNFDELLIPASHPSRSPNDSYYLNRKMMLRTHMTAHEREVMATGRKSFFLVGDVYRRDQIDCSHMPVFHQLEGVCIFSPDELLSREAEYSHLVGEIEKAIGSQVLQVEHDPKIVKLALADLYVTLHGLMKTLFGENSRIRWQETFFPFTRPSTEAEVFYDNRWLEVFGSGILQRQVLHPSVLERDPNAIAWAFGMGLERVAMVLHGINDIRLFWSQDDRFISQFSSQKEDSEPIKFVPFSKYPPICRDISFYLPTTRDFQPNELYEIIRDVAPDLVEAVTLADEYHDTKINRMSMCYRIVYRSMEKTLTDTLVNNLQSELRARVTRQLQQSHHMMADRIFSNLDL</sequence>
<gene>
    <name evidence="15" type="ORF">PSACC_02599</name>
</gene>
<dbReference type="InterPro" id="IPR002319">
    <property type="entry name" value="Phenylalanyl-tRNA_Synthase"/>
</dbReference>
<comment type="caution">
    <text evidence="15">The sequence shown here is derived from an EMBL/GenBank/DDBJ whole genome shotgun (WGS) entry which is preliminary data.</text>
</comment>
<evidence type="ECO:0000256" key="10">
    <source>
        <dbReference type="ARBA" id="ARBA00023146"/>
    </source>
</evidence>
<dbReference type="InterPro" id="IPR005121">
    <property type="entry name" value="Fdx_antiC-bd"/>
</dbReference>
<evidence type="ECO:0000256" key="11">
    <source>
        <dbReference type="ARBA" id="ARBA00031194"/>
    </source>
</evidence>
<keyword evidence="10 15" id="KW-0030">Aminoacyl-tRNA synthetase</keyword>
<keyword evidence="5" id="KW-0547">Nucleotide-binding</keyword>
<dbReference type="STRING" id="1246581.A0A2H9TIJ1"/>
<dbReference type="PROSITE" id="PS51447">
    <property type="entry name" value="FDX_ACB"/>
    <property type="match status" value="1"/>
</dbReference>
<keyword evidence="16" id="KW-1185">Reference proteome</keyword>
<organism evidence="15 16">
    <name type="scientific">Paramicrosporidium saccamoebae</name>
    <dbReference type="NCBI Taxonomy" id="1246581"/>
    <lineage>
        <taxon>Eukaryota</taxon>
        <taxon>Fungi</taxon>
        <taxon>Fungi incertae sedis</taxon>
        <taxon>Cryptomycota</taxon>
        <taxon>Cryptomycota incertae sedis</taxon>
        <taxon>Paramicrosporidium</taxon>
    </lineage>
</organism>
<dbReference type="PANTHER" id="PTHR11538:SF41">
    <property type="entry name" value="PHENYLALANINE--TRNA LIGASE, MITOCHONDRIAL"/>
    <property type="match status" value="1"/>
</dbReference>
<dbReference type="SUPFAM" id="SSF54991">
    <property type="entry name" value="Anticodon-binding domain of PheRS"/>
    <property type="match status" value="1"/>
</dbReference>
<evidence type="ECO:0000256" key="1">
    <source>
        <dbReference type="ARBA" id="ARBA00004305"/>
    </source>
</evidence>
<evidence type="ECO:0000256" key="8">
    <source>
        <dbReference type="ARBA" id="ARBA00022946"/>
    </source>
</evidence>
<dbReference type="PROSITE" id="PS50862">
    <property type="entry name" value="AA_TRNA_LIGASE_II"/>
    <property type="match status" value="1"/>
</dbReference>
<dbReference type="GO" id="GO:0005759">
    <property type="term" value="C:mitochondrial matrix"/>
    <property type="evidence" value="ECO:0007669"/>
    <property type="project" value="UniProtKB-SubCell"/>
</dbReference>